<keyword evidence="2" id="KW-1185">Reference proteome</keyword>
<comment type="caution">
    <text evidence="1">The sequence shown here is derived from an EMBL/GenBank/DDBJ whole genome shotgun (WGS) entry which is preliminary data.</text>
</comment>
<dbReference type="Proteomes" id="UP001464378">
    <property type="component" value="Unassembled WGS sequence"/>
</dbReference>
<evidence type="ECO:0000313" key="1">
    <source>
        <dbReference type="EMBL" id="MEQ2444169.1"/>
    </source>
</evidence>
<reference evidence="1 2" key="1">
    <citation type="submission" date="2024-03" db="EMBL/GenBank/DDBJ databases">
        <title>Human intestinal bacterial collection.</title>
        <authorList>
            <person name="Pauvert C."/>
            <person name="Hitch T.C.A."/>
            <person name="Clavel T."/>
        </authorList>
    </citation>
    <scope>NUCLEOTIDE SEQUENCE [LARGE SCALE GENOMIC DNA]</scope>
    <source>
        <strain evidence="1 2">CLA-AP-H29</strain>
    </source>
</reference>
<dbReference type="EMBL" id="JBBMFK010000020">
    <property type="protein sequence ID" value="MEQ2444169.1"/>
    <property type="molecule type" value="Genomic_DNA"/>
</dbReference>
<evidence type="ECO:0000313" key="2">
    <source>
        <dbReference type="Proteomes" id="UP001464378"/>
    </source>
</evidence>
<gene>
    <name evidence="1" type="ORF">WMO64_11915</name>
</gene>
<organism evidence="1 2">
    <name type="scientific">Pseudoflavonifractor intestinihominis</name>
    <dbReference type="NCBI Taxonomy" id="3133171"/>
    <lineage>
        <taxon>Bacteria</taxon>
        <taxon>Bacillati</taxon>
        <taxon>Bacillota</taxon>
        <taxon>Clostridia</taxon>
        <taxon>Eubacteriales</taxon>
        <taxon>Oscillospiraceae</taxon>
        <taxon>Pseudoflavonifractor</taxon>
    </lineage>
</organism>
<accession>A0ABV1EA26</accession>
<proteinExistence type="predicted"/>
<dbReference type="NCBIfam" id="NF046065">
    <property type="entry name" value="MtxRegRemB"/>
    <property type="match status" value="1"/>
</dbReference>
<name>A0ABV1EA26_9FIRM</name>
<dbReference type="RefSeq" id="WP_294521867.1">
    <property type="nucleotide sequence ID" value="NZ_JBBMFK010000020.1"/>
</dbReference>
<protein>
    <submittedName>
        <fullName evidence="1">DUF370 domain-containing protein</fullName>
    </submittedName>
</protein>
<sequence length="87" mass="9707">MYLHLGQSVVVPYRDVIGLFDLDNTSSSHLTRKFLERAEKEGKVVSVGEDIPKSFVVCGDRKGGQTVYLSQMATATLLRRAENNSFE</sequence>